<organism evidence="6 7">
    <name type="scientific">Australozyma saopauloensis</name>
    <dbReference type="NCBI Taxonomy" id="291208"/>
    <lineage>
        <taxon>Eukaryota</taxon>
        <taxon>Fungi</taxon>
        <taxon>Dikarya</taxon>
        <taxon>Ascomycota</taxon>
        <taxon>Saccharomycotina</taxon>
        <taxon>Pichiomycetes</taxon>
        <taxon>Metschnikowiaceae</taxon>
        <taxon>Australozyma</taxon>
    </lineage>
</organism>
<feature type="compositionally biased region" description="Polar residues" evidence="4">
    <location>
        <begin position="186"/>
        <end position="197"/>
    </location>
</feature>
<dbReference type="Pfam" id="PF12850">
    <property type="entry name" value="Metallophos_2"/>
    <property type="match status" value="1"/>
</dbReference>
<comment type="similarity">
    <text evidence="1 3">Belongs to the VPS29 family.</text>
</comment>
<feature type="compositionally biased region" description="Basic and acidic residues" evidence="4">
    <location>
        <begin position="211"/>
        <end position="230"/>
    </location>
</feature>
<dbReference type="AlphaFoldDB" id="A0AAX4H4B6"/>
<feature type="compositionally biased region" description="Acidic residues" evidence="4">
    <location>
        <begin position="199"/>
        <end position="210"/>
    </location>
</feature>
<dbReference type="Proteomes" id="UP001338582">
    <property type="component" value="Chromosome 1"/>
</dbReference>
<gene>
    <name evidence="6" type="ORF">PUMCH_000044</name>
</gene>
<dbReference type="KEGG" id="asau:88171113"/>
<feature type="compositionally biased region" description="Acidic residues" evidence="4">
    <location>
        <begin position="172"/>
        <end position="184"/>
    </location>
</feature>
<dbReference type="InterPro" id="IPR000979">
    <property type="entry name" value="Phosphodiesterase_MJ0936/Vps29"/>
</dbReference>
<accession>A0AAX4H4B6</accession>
<evidence type="ECO:0000256" key="2">
    <source>
        <dbReference type="ARBA" id="ARBA00017767"/>
    </source>
</evidence>
<proteinExistence type="inferred from homology"/>
<evidence type="ECO:0000313" key="6">
    <source>
        <dbReference type="EMBL" id="WPK22827.1"/>
    </source>
</evidence>
<dbReference type="InterPro" id="IPR029052">
    <property type="entry name" value="Metallo-depent_PP-like"/>
</dbReference>
<dbReference type="PANTHER" id="PTHR11124">
    <property type="entry name" value="VACUOLAR SORTING PROTEIN VPS29"/>
    <property type="match status" value="1"/>
</dbReference>
<sequence length="277" mass="31069">MLTLAIGDFFIPERVIELPSKFCKLLSPNAPAVPSNPKIAQVLCLGNITQSASTLRFLNDLSPSFHIVRGEFDNYNILCQQLANLGHKSSNPLPFYKVVTADNFRIGFTSGYQDVPRHDPLLLLTFAREIDVDILIWGGAHHVEAYTLDGKFFINPGSATGAYTFDWPEIEEKDDDEDEDDEETTLAPSNAKSSGGSEDQGDKEESESDEVERKLSEDDKEKEIEDKQDPCELEPLEEYSTPSFCLLDTHGSLCTLYIYTQVNGEIKVDKVMYQKDE</sequence>
<evidence type="ECO:0000256" key="1">
    <source>
        <dbReference type="ARBA" id="ARBA00005945"/>
    </source>
</evidence>
<dbReference type="SUPFAM" id="SSF56300">
    <property type="entry name" value="Metallo-dependent phosphatases"/>
    <property type="match status" value="1"/>
</dbReference>
<evidence type="ECO:0000256" key="3">
    <source>
        <dbReference type="RuleBase" id="RU362040"/>
    </source>
</evidence>
<dbReference type="GeneID" id="88171113"/>
<evidence type="ECO:0000259" key="5">
    <source>
        <dbReference type="Pfam" id="PF12850"/>
    </source>
</evidence>
<evidence type="ECO:0000256" key="4">
    <source>
        <dbReference type="SAM" id="MobiDB-lite"/>
    </source>
</evidence>
<dbReference type="NCBIfam" id="TIGR00040">
    <property type="entry name" value="yfcE"/>
    <property type="match status" value="1"/>
</dbReference>
<name>A0AAX4H4B6_9ASCO</name>
<dbReference type="EMBL" id="CP138894">
    <property type="protein sequence ID" value="WPK22827.1"/>
    <property type="molecule type" value="Genomic_DNA"/>
</dbReference>
<evidence type="ECO:0000313" key="7">
    <source>
        <dbReference type="Proteomes" id="UP001338582"/>
    </source>
</evidence>
<dbReference type="InterPro" id="IPR024654">
    <property type="entry name" value="Calcineurin-like_PHP_lpxH"/>
</dbReference>
<reference evidence="6 7" key="1">
    <citation type="submission" date="2023-10" db="EMBL/GenBank/DDBJ databases">
        <title>Draft Genome Sequence of Candida saopaulonensis from a very Premature Infant with Sepsis.</title>
        <authorList>
            <person name="Ning Y."/>
            <person name="Dai R."/>
            <person name="Xiao M."/>
            <person name="Xu Y."/>
            <person name="Yan Q."/>
            <person name="Zhang L."/>
        </authorList>
    </citation>
    <scope>NUCLEOTIDE SEQUENCE [LARGE SCALE GENOMIC DNA]</scope>
    <source>
        <strain evidence="6 7">19XY460</strain>
    </source>
</reference>
<feature type="domain" description="Calcineurin-like phosphoesterase" evidence="5">
    <location>
        <begin position="39"/>
        <end position="162"/>
    </location>
</feature>
<dbReference type="RefSeq" id="XP_062875214.1">
    <property type="nucleotide sequence ID" value="XM_063019144.1"/>
</dbReference>
<protein>
    <recommendedName>
        <fullName evidence="2 3">Vacuolar protein sorting-associated protein 29</fullName>
    </recommendedName>
</protein>
<feature type="region of interest" description="Disordered" evidence="4">
    <location>
        <begin position="172"/>
        <end position="237"/>
    </location>
</feature>
<keyword evidence="7" id="KW-1185">Reference proteome</keyword>
<dbReference type="Gene3D" id="3.60.21.10">
    <property type="match status" value="2"/>
</dbReference>